<gene>
    <name evidence="1" type="ORF">J2Z60_000072</name>
</gene>
<proteinExistence type="predicted"/>
<evidence type="ECO:0000313" key="1">
    <source>
        <dbReference type="EMBL" id="MBP2056910.1"/>
    </source>
</evidence>
<reference evidence="1 2" key="1">
    <citation type="submission" date="2021-03" db="EMBL/GenBank/DDBJ databases">
        <title>Genomic Encyclopedia of Type Strains, Phase IV (KMG-IV): sequencing the most valuable type-strain genomes for metagenomic binning, comparative biology and taxonomic classification.</title>
        <authorList>
            <person name="Goeker M."/>
        </authorList>
    </citation>
    <scope>NUCLEOTIDE SEQUENCE [LARGE SCALE GENOMIC DNA]</scope>
    <source>
        <strain evidence="1 2">DSM 101872</strain>
    </source>
</reference>
<comment type="caution">
    <text evidence="1">The sequence shown here is derived from an EMBL/GenBank/DDBJ whole genome shotgun (WGS) entry which is preliminary data.</text>
</comment>
<name>A0ABS4MB59_9LACO</name>
<organism evidence="1 2">
    <name type="scientific">Lactobacillus colini</name>
    <dbReference type="NCBI Taxonomy" id="1819254"/>
    <lineage>
        <taxon>Bacteria</taxon>
        <taxon>Bacillati</taxon>
        <taxon>Bacillota</taxon>
        <taxon>Bacilli</taxon>
        <taxon>Lactobacillales</taxon>
        <taxon>Lactobacillaceae</taxon>
        <taxon>Lactobacillus</taxon>
    </lineage>
</organism>
<dbReference type="RefSeq" id="WP_209685223.1">
    <property type="nucleotide sequence ID" value="NZ_JAGGLU010000001.1"/>
</dbReference>
<accession>A0ABS4MB59</accession>
<dbReference type="Proteomes" id="UP001519292">
    <property type="component" value="Unassembled WGS sequence"/>
</dbReference>
<evidence type="ECO:0000313" key="2">
    <source>
        <dbReference type="Proteomes" id="UP001519292"/>
    </source>
</evidence>
<sequence>MSKKQYPELVELFYKFNQSSKINLDKELIFNSLKKKGFLDDNGNPILNADTLNLIKTIKSYEVKGQEYK</sequence>
<protein>
    <submittedName>
        <fullName evidence="1">Uncharacterized protein</fullName>
    </submittedName>
</protein>
<dbReference type="EMBL" id="JAGGLU010000001">
    <property type="protein sequence ID" value="MBP2056910.1"/>
    <property type="molecule type" value="Genomic_DNA"/>
</dbReference>
<keyword evidence="2" id="KW-1185">Reference proteome</keyword>